<gene>
    <name evidence="1" type="ORF">MYCIT1_LOCUS3766</name>
</gene>
<reference evidence="1" key="1">
    <citation type="submission" date="2023-11" db="EMBL/GenBank/DDBJ databases">
        <authorList>
            <person name="De Vega J J."/>
            <person name="De Vega J J."/>
        </authorList>
    </citation>
    <scope>NUCLEOTIDE SEQUENCE</scope>
</reference>
<proteinExistence type="predicted"/>
<sequence length="90" mass="9612">ANSSVACLLARPLLVPFRSGSVPAGAHIDPAVAYLAGPDHSAPHKWSAQDLLHLISQKEEVGRTHARNGVPARLCREPFRAATGIRARDN</sequence>
<name>A0AAD2JVC4_9AGAR</name>
<evidence type="ECO:0000313" key="1">
    <source>
        <dbReference type="EMBL" id="CAK5263978.1"/>
    </source>
</evidence>
<feature type="non-terminal residue" evidence="1">
    <location>
        <position position="1"/>
    </location>
</feature>
<dbReference type="AlphaFoldDB" id="A0AAD2JVC4"/>
<protein>
    <submittedName>
        <fullName evidence="1">Uncharacterized protein</fullName>
    </submittedName>
</protein>
<dbReference type="EMBL" id="CAVNYO010000045">
    <property type="protein sequence ID" value="CAK5263978.1"/>
    <property type="molecule type" value="Genomic_DNA"/>
</dbReference>
<keyword evidence="2" id="KW-1185">Reference proteome</keyword>
<organism evidence="1 2">
    <name type="scientific">Mycena citricolor</name>
    <dbReference type="NCBI Taxonomy" id="2018698"/>
    <lineage>
        <taxon>Eukaryota</taxon>
        <taxon>Fungi</taxon>
        <taxon>Dikarya</taxon>
        <taxon>Basidiomycota</taxon>
        <taxon>Agaricomycotina</taxon>
        <taxon>Agaricomycetes</taxon>
        <taxon>Agaricomycetidae</taxon>
        <taxon>Agaricales</taxon>
        <taxon>Marasmiineae</taxon>
        <taxon>Mycenaceae</taxon>
        <taxon>Mycena</taxon>
    </lineage>
</organism>
<feature type="non-terminal residue" evidence="1">
    <location>
        <position position="90"/>
    </location>
</feature>
<dbReference type="Proteomes" id="UP001295794">
    <property type="component" value="Unassembled WGS sequence"/>
</dbReference>
<accession>A0AAD2JVC4</accession>
<evidence type="ECO:0000313" key="2">
    <source>
        <dbReference type="Proteomes" id="UP001295794"/>
    </source>
</evidence>
<comment type="caution">
    <text evidence="1">The sequence shown here is derived from an EMBL/GenBank/DDBJ whole genome shotgun (WGS) entry which is preliminary data.</text>
</comment>